<feature type="compositionally biased region" description="Acidic residues" evidence="2">
    <location>
        <begin position="226"/>
        <end position="240"/>
    </location>
</feature>
<dbReference type="Pfam" id="PF04900">
    <property type="entry name" value="Fcf1"/>
    <property type="match status" value="1"/>
</dbReference>
<dbReference type="Pfam" id="PF24779">
    <property type="entry name" value="UTP23_sensor"/>
    <property type="match status" value="1"/>
</dbReference>
<dbReference type="RefSeq" id="XP_069212411.1">
    <property type="nucleotide sequence ID" value="XM_069348867.1"/>
</dbReference>
<gene>
    <name evidence="4" type="ORF">Q8F55_000212</name>
</gene>
<dbReference type="GeneID" id="95981255"/>
<dbReference type="Proteomes" id="UP001565368">
    <property type="component" value="Unassembled WGS sequence"/>
</dbReference>
<reference evidence="4 5" key="1">
    <citation type="submission" date="2023-08" db="EMBL/GenBank/DDBJ databases">
        <title>Annotated Genome Sequence of Vanrija albida AlHP1.</title>
        <authorList>
            <person name="Herzog R."/>
        </authorList>
    </citation>
    <scope>NUCLEOTIDE SEQUENCE [LARGE SCALE GENOMIC DNA]</scope>
    <source>
        <strain evidence="4 5">AlHP1</strain>
    </source>
</reference>
<accession>A0ABR3QCR7</accession>
<feature type="region of interest" description="Disordered" evidence="2">
    <location>
        <begin position="184"/>
        <end position="259"/>
    </location>
</feature>
<dbReference type="PANTHER" id="PTHR12416">
    <property type="entry name" value="RRNA-PROCESSING PROTEIN UTP23 HOMOLOG"/>
    <property type="match status" value="1"/>
</dbReference>
<dbReference type="CDD" id="cd09865">
    <property type="entry name" value="PIN_ScUtp23p-like"/>
    <property type="match status" value="1"/>
</dbReference>
<evidence type="ECO:0000313" key="5">
    <source>
        <dbReference type="Proteomes" id="UP001565368"/>
    </source>
</evidence>
<organism evidence="4 5">
    <name type="scientific">Vanrija albida</name>
    <dbReference type="NCBI Taxonomy" id="181172"/>
    <lineage>
        <taxon>Eukaryota</taxon>
        <taxon>Fungi</taxon>
        <taxon>Dikarya</taxon>
        <taxon>Basidiomycota</taxon>
        <taxon>Agaricomycotina</taxon>
        <taxon>Tremellomycetes</taxon>
        <taxon>Trichosporonales</taxon>
        <taxon>Trichosporonaceae</taxon>
        <taxon>Vanrija</taxon>
    </lineage>
</organism>
<evidence type="ECO:0000256" key="1">
    <source>
        <dbReference type="ARBA" id="ARBA00023242"/>
    </source>
</evidence>
<proteinExistence type="predicted"/>
<dbReference type="InterPro" id="IPR006984">
    <property type="entry name" value="Fcf1/UTP23"/>
</dbReference>
<feature type="compositionally biased region" description="Low complexity" evidence="2">
    <location>
        <begin position="184"/>
        <end position="193"/>
    </location>
</feature>
<dbReference type="EMBL" id="JBBXJM010000001">
    <property type="protein sequence ID" value="KAL1412467.1"/>
    <property type="molecule type" value="Genomic_DNA"/>
</dbReference>
<name>A0ABR3QCR7_9TREE</name>
<feature type="region of interest" description="Disordered" evidence="2">
    <location>
        <begin position="271"/>
        <end position="291"/>
    </location>
</feature>
<keyword evidence="1" id="KW-0539">Nucleus</keyword>
<evidence type="ECO:0000256" key="2">
    <source>
        <dbReference type="SAM" id="MobiDB-lite"/>
    </source>
</evidence>
<dbReference type="InterPro" id="IPR057776">
    <property type="entry name" value="UTP23_sensor"/>
</dbReference>
<keyword evidence="5" id="KW-1185">Reference proteome</keyword>
<comment type="caution">
    <text evidence="4">The sequence shown here is derived from an EMBL/GenBank/DDBJ whole genome shotgun (WGS) entry which is preliminary data.</text>
</comment>
<evidence type="ECO:0000259" key="3">
    <source>
        <dbReference type="Pfam" id="PF24779"/>
    </source>
</evidence>
<evidence type="ECO:0000313" key="4">
    <source>
        <dbReference type="EMBL" id="KAL1412467.1"/>
    </source>
</evidence>
<feature type="compositionally biased region" description="Basic residues" evidence="2">
    <location>
        <begin position="245"/>
        <end position="255"/>
    </location>
</feature>
<sequence>MRQKRAKAYKRVMALYVSAFNFRQPYQLLLTNDFLLEAGKQRDNDVFKMLKDVVQGETKPMITQCCIHALYTLGKEHQQIVDLAKKCERRKCNHREAIDAWECVKEVVGATNKHRYVLALGSPKLMSSLHHVPGLPIVHFNPRGVLVLSPPTQATIRVKNAHEEERRVEGAKVLDGVVDGDNVLGAGDSAPAPRARKAKAPNPLSMKKKKKVEVVAEAGKKRRLEEEVEEKAEVEDEGGEEAAGRRKKKRKRGRGKGAVAGAIAELKAEIAAKGAGGGAAEGGEGSGDESD</sequence>
<feature type="compositionally biased region" description="Gly residues" evidence="2">
    <location>
        <begin position="274"/>
        <end position="285"/>
    </location>
</feature>
<protein>
    <recommendedName>
        <fullName evidence="3">UTP23 sensor motif region domain-containing protein</fullName>
    </recommendedName>
</protein>
<feature type="domain" description="UTP23 sensor motif region" evidence="3">
    <location>
        <begin position="195"/>
        <end position="211"/>
    </location>
</feature>
<dbReference type="Gene3D" id="3.40.50.1010">
    <property type="entry name" value="5'-nuclease"/>
    <property type="match status" value="1"/>
</dbReference>